<dbReference type="AlphaFoldDB" id="A0A8E0RTX3"/>
<dbReference type="Proteomes" id="UP000728185">
    <property type="component" value="Unassembled WGS sequence"/>
</dbReference>
<keyword evidence="3" id="KW-1185">Reference proteome</keyword>
<accession>A0A8E0RTX3</accession>
<protein>
    <submittedName>
        <fullName evidence="2">Uncharacterized protein</fullName>
    </submittedName>
</protein>
<proteinExistence type="predicted"/>
<keyword evidence="1" id="KW-0472">Membrane</keyword>
<dbReference type="OrthoDB" id="10589858at2759"/>
<evidence type="ECO:0000313" key="2">
    <source>
        <dbReference type="EMBL" id="KAA0192665.1"/>
    </source>
</evidence>
<name>A0A8E0RTX3_9TREM</name>
<comment type="caution">
    <text evidence="2">The sequence shown here is derived from an EMBL/GenBank/DDBJ whole genome shotgun (WGS) entry which is preliminary data.</text>
</comment>
<gene>
    <name evidence="2" type="ORF">FBUS_06394</name>
</gene>
<evidence type="ECO:0000256" key="1">
    <source>
        <dbReference type="SAM" id="Phobius"/>
    </source>
</evidence>
<keyword evidence="1" id="KW-1133">Transmembrane helix</keyword>
<organism evidence="2 3">
    <name type="scientific">Fasciolopsis buskii</name>
    <dbReference type="NCBI Taxonomy" id="27845"/>
    <lineage>
        <taxon>Eukaryota</taxon>
        <taxon>Metazoa</taxon>
        <taxon>Spiralia</taxon>
        <taxon>Lophotrochozoa</taxon>
        <taxon>Platyhelminthes</taxon>
        <taxon>Trematoda</taxon>
        <taxon>Digenea</taxon>
        <taxon>Plagiorchiida</taxon>
        <taxon>Echinostomata</taxon>
        <taxon>Echinostomatoidea</taxon>
        <taxon>Fasciolidae</taxon>
        <taxon>Fasciolopsis</taxon>
    </lineage>
</organism>
<keyword evidence="1" id="KW-0812">Transmembrane</keyword>
<dbReference type="EMBL" id="LUCM01005534">
    <property type="protein sequence ID" value="KAA0192665.1"/>
    <property type="molecule type" value="Genomic_DNA"/>
</dbReference>
<reference evidence="2" key="1">
    <citation type="submission" date="2019-05" db="EMBL/GenBank/DDBJ databases">
        <title>Annotation for the trematode Fasciolopsis buski.</title>
        <authorList>
            <person name="Choi Y.-J."/>
        </authorList>
    </citation>
    <scope>NUCLEOTIDE SEQUENCE</scope>
    <source>
        <strain evidence="2">HT</strain>
        <tissue evidence="2">Whole worm</tissue>
    </source>
</reference>
<sequence>MWCFSSTTVFNARCLPDFTFTFYNLHFLLLVLSLITISSGVPLSNFSTIPNIGLEFGFQLHVLKQFSSTFGTSSTNPPLFTDMHMNGGNIDAIFATMDGIVHAYSFGSDGIRPTNSPGISSVWACPIHGENFASSPVLIHLDDKGHSLIGVVSVRGVIHALDVHGVPVVQIQVSTHFV</sequence>
<feature type="transmembrane region" description="Helical" evidence="1">
    <location>
        <begin position="20"/>
        <end position="41"/>
    </location>
</feature>
<evidence type="ECO:0000313" key="3">
    <source>
        <dbReference type="Proteomes" id="UP000728185"/>
    </source>
</evidence>